<evidence type="ECO:0000256" key="2">
    <source>
        <dbReference type="ARBA" id="ARBA00022692"/>
    </source>
</evidence>
<keyword evidence="11" id="KW-0675">Receptor</keyword>
<comment type="subcellular location">
    <subcellularLocation>
        <location evidence="1">Mitochondrion outer membrane</location>
        <topology evidence="1">Single-pass membrane protein</topology>
    </subcellularLocation>
</comment>
<evidence type="ECO:0000313" key="12">
    <source>
        <dbReference type="Proteomes" id="UP000596742"/>
    </source>
</evidence>
<evidence type="ECO:0000256" key="4">
    <source>
        <dbReference type="ARBA" id="ARBA00022787"/>
    </source>
</evidence>
<dbReference type="OrthoDB" id="66418at2759"/>
<dbReference type="AlphaFoldDB" id="A0A8B6GHC9"/>
<dbReference type="GO" id="GO:0030150">
    <property type="term" value="P:protein import into mitochondrial matrix"/>
    <property type="evidence" value="ECO:0007669"/>
    <property type="project" value="TreeGrafter"/>
</dbReference>
<sequence>ELSPLEKAQADKNKGNKFFKGGRYDQAINCYTEAIKVCPPEEKQDLATFYHNRAAAYEKLMNLKMVVEDCTEALKNNSKYTKCLMRRANAAEQLGDLTQALEDVTALCILEGFQNPKSLMTADRPMHVEFKGDYRTCTAQGTEGQSFARLTQWQAKL</sequence>
<feature type="repeat" description="TPR" evidence="10">
    <location>
        <begin position="8"/>
        <end position="41"/>
    </location>
</feature>
<accession>A0A8B6GHC9</accession>
<protein>
    <submittedName>
        <fullName evidence="11">Mitochondrial import receptor subunit TOM70</fullName>
    </submittedName>
</protein>
<evidence type="ECO:0000256" key="7">
    <source>
        <dbReference type="ARBA" id="ARBA00023128"/>
    </source>
</evidence>
<keyword evidence="7" id="KW-0496">Mitochondrion</keyword>
<keyword evidence="2" id="KW-0812">Transmembrane</keyword>
<dbReference type="EMBL" id="UYJE01008447">
    <property type="protein sequence ID" value="VDI63927.1"/>
    <property type="molecule type" value="Genomic_DNA"/>
</dbReference>
<organism evidence="11 12">
    <name type="scientific">Mytilus galloprovincialis</name>
    <name type="common">Mediterranean mussel</name>
    <dbReference type="NCBI Taxonomy" id="29158"/>
    <lineage>
        <taxon>Eukaryota</taxon>
        <taxon>Metazoa</taxon>
        <taxon>Spiralia</taxon>
        <taxon>Lophotrochozoa</taxon>
        <taxon>Mollusca</taxon>
        <taxon>Bivalvia</taxon>
        <taxon>Autobranchia</taxon>
        <taxon>Pteriomorphia</taxon>
        <taxon>Mytilida</taxon>
        <taxon>Mytiloidea</taxon>
        <taxon>Mytilidae</taxon>
        <taxon>Mytilinae</taxon>
        <taxon>Mytilus</taxon>
    </lineage>
</organism>
<evidence type="ECO:0000256" key="10">
    <source>
        <dbReference type="PROSITE-ProRule" id="PRU00339"/>
    </source>
</evidence>
<evidence type="ECO:0000256" key="1">
    <source>
        <dbReference type="ARBA" id="ARBA00004572"/>
    </source>
</evidence>
<evidence type="ECO:0000256" key="8">
    <source>
        <dbReference type="ARBA" id="ARBA00023136"/>
    </source>
</evidence>
<dbReference type="SUPFAM" id="SSF48452">
    <property type="entry name" value="TPR-like"/>
    <property type="match status" value="1"/>
</dbReference>
<dbReference type="PANTHER" id="PTHR46208">
    <property type="entry name" value="MITOCHONDRIAL IMPORT RECEPTOR SUBUNIT TOM70"/>
    <property type="match status" value="1"/>
</dbReference>
<proteinExistence type="inferred from homology"/>
<name>A0A8B6GHC9_MYTGA</name>
<evidence type="ECO:0000256" key="3">
    <source>
        <dbReference type="ARBA" id="ARBA00022737"/>
    </source>
</evidence>
<reference evidence="11" key="1">
    <citation type="submission" date="2018-11" db="EMBL/GenBank/DDBJ databases">
        <authorList>
            <person name="Alioto T."/>
            <person name="Alioto T."/>
        </authorList>
    </citation>
    <scope>NUCLEOTIDE SEQUENCE</scope>
</reference>
<dbReference type="PANTHER" id="PTHR46208:SF1">
    <property type="entry name" value="MITOCHONDRIAL IMPORT RECEPTOR SUBUNIT TOM70"/>
    <property type="match status" value="1"/>
</dbReference>
<dbReference type="Proteomes" id="UP000596742">
    <property type="component" value="Unassembled WGS sequence"/>
</dbReference>
<evidence type="ECO:0000256" key="6">
    <source>
        <dbReference type="ARBA" id="ARBA00022989"/>
    </source>
</evidence>
<dbReference type="GO" id="GO:0005741">
    <property type="term" value="C:mitochondrial outer membrane"/>
    <property type="evidence" value="ECO:0007669"/>
    <property type="project" value="UniProtKB-SubCell"/>
</dbReference>
<evidence type="ECO:0000256" key="9">
    <source>
        <dbReference type="ARBA" id="ARBA00038030"/>
    </source>
</evidence>
<keyword evidence="8" id="KW-0472">Membrane</keyword>
<keyword evidence="6" id="KW-1133">Transmembrane helix</keyword>
<comment type="caution">
    <text evidence="11">The sequence shown here is derived from an EMBL/GenBank/DDBJ whole genome shotgun (WGS) entry which is preliminary data.</text>
</comment>
<evidence type="ECO:0000313" key="11">
    <source>
        <dbReference type="EMBL" id="VDI63927.1"/>
    </source>
</evidence>
<dbReference type="InterPro" id="IPR011990">
    <property type="entry name" value="TPR-like_helical_dom_sf"/>
</dbReference>
<feature type="non-terminal residue" evidence="11">
    <location>
        <position position="1"/>
    </location>
</feature>
<dbReference type="Pfam" id="PF13414">
    <property type="entry name" value="TPR_11"/>
    <property type="match status" value="1"/>
</dbReference>
<gene>
    <name evidence="11" type="ORF">MGAL_10B040907</name>
</gene>
<keyword evidence="4" id="KW-1000">Mitochondrion outer membrane</keyword>
<comment type="similarity">
    <text evidence="9">Belongs to the Tom70 family.</text>
</comment>
<dbReference type="GO" id="GO:0030943">
    <property type="term" value="F:mitochondrion targeting sequence binding"/>
    <property type="evidence" value="ECO:0007669"/>
    <property type="project" value="TreeGrafter"/>
</dbReference>
<dbReference type="GO" id="GO:0045039">
    <property type="term" value="P:protein insertion into mitochondrial inner membrane"/>
    <property type="evidence" value="ECO:0007669"/>
    <property type="project" value="TreeGrafter"/>
</dbReference>
<dbReference type="SMART" id="SM00028">
    <property type="entry name" value="TPR"/>
    <property type="match status" value="3"/>
</dbReference>
<dbReference type="Gene3D" id="1.25.40.10">
    <property type="entry name" value="Tetratricopeptide repeat domain"/>
    <property type="match status" value="1"/>
</dbReference>
<dbReference type="GO" id="GO:0008320">
    <property type="term" value="F:protein transmembrane transporter activity"/>
    <property type="evidence" value="ECO:0007669"/>
    <property type="project" value="TreeGrafter"/>
</dbReference>
<dbReference type="InterPro" id="IPR019734">
    <property type="entry name" value="TPR_rpt"/>
</dbReference>
<evidence type="ECO:0000256" key="5">
    <source>
        <dbReference type="ARBA" id="ARBA00022803"/>
    </source>
</evidence>
<keyword evidence="5 10" id="KW-0802">TPR repeat</keyword>
<keyword evidence="12" id="KW-1185">Reference proteome</keyword>
<dbReference type="PROSITE" id="PS50005">
    <property type="entry name" value="TPR"/>
    <property type="match status" value="1"/>
</dbReference>
<keyword evidence="3" id="KW-0677">Repeat</keyword>